<dbReference type="InterPro" id="IPR032808">
    <property type="entry name" value="DoxX"/>
</dbReference>
<evidence type="ECO:0000256" key="1">
    <source>
        <dbReference type="ARBA" id="ARBA00004141"/>
    </source>
</evidence>
<protein>
    <submittedName>
        <fullName evidence="6">DoxX family protein</fullName>
    </submittedName>
</protein>
<evidence type="ECO:0000256" key="2">
    <source>
        <dbReference type="ARBA" id="ARBA00022692"/>
    </source>
</evidence>
<keyword evidence="2 5" id="KW-0812">Transmembrane</keyword>
<feature type="transmembrane region" description="Helical" evidence="5">
    <location>
        <begin position="75"/>
        <end position="93"/>
    </location>
</feature>
<evidence type="ECO:0000313" key="7">
    <source>
        <dbReference type="Proteomes" id="UP000267469"/>
    </source>
</evidence>
<dbReference type="GO" id="GO:0016020">
    <property type="term" value="C:membrane"/>
    <property type="evidence" value="ECO:0007669"/>
    <property type="project" value="UniProtKB-SubCell"/>
</dbReference>
<evidence type="ECO:0000256" key="3">
    <source>
        <dbReference type="ARBA" id="ARBA00022989"/>
    </source>
</evidence>
<organism evidence="6 7">
    <name type="scientific">Sinomicrobium pectinilyticum</name>
    <dbReference type="NCBI Taxonomy" id="1084421"/>
    <lineage>
        <taxon>Bacteria</taxon>
        <taxon>Pseudomonadati</taxon>
        <taxon>Bacteroidota</taxon>
        <taxon>Flavobacteriia</taxon>
        <taxon>Flavobacteriales</taxon>
        <taxon>Flavobacteriaceae</taxon>
        <taxon>Sinomicrobium</taxon>
    </lineage>
</organism>
<accession>A0A3N0E519</accession>
<comment type="caution">
    <text evidence="6">The sequence shown here is derived from an EMBL/GenBank/DDBJ whole genome shotgun (WGS) entry which is preliminary data.</text>
</comment>
<evidence type="ECO:0000256" key="4">
    <source>
        <dbReference type="ARBA" id="ARBA00023136"/>
    </source>
</evidence>
<gene>
    <name evidence="6" type="ORF">ED312_16035</name>
</gene>
<name>A0A3N0E519_SINP1</name>
<reference evidence="6 7" key="1">
    <citation type="submission" date="2018-10" db="EMBL/GenBank/DDBJ databases">
        <title>Sinomicrobium pectinilyticum sp. nov., a pectinase-producing bacterium isolated from alkaline and saline soil, and emended description of the genus Sinomicrobium.</title>
        <authorList>
            <person name="Cheng B."/>
            <person name="Li C."/>
            <person name="Lai Q."/>
            <person name="Du M."/>
            <person name="Shao Z."/>
            <person name="Xu P."/>
            <person name="Yang C."/>
        </authorList>
    </citation>
    <scope>NUCLEOTIDE SEQUENCE [LARGE SCALE GENOMIC DNA]</scope>
    <source>
        <strain evidence="6 7">5DNS001</strain>
    </source>
</reference>
<feature type="transmembrane region" description="Helical" evidence="5">
    <location>
        <begin position="99"/>
        <end position="117"/>
    </location>
</feature>
<dbReference type="AlphaFoldDB" id="A0A3N0E519"/>
<evidence type="ECO:0000313" key="6">
    <source>
        <dbReference type="EMBL" id="RNL82918.1"/>
    </source>
</evidence>
<feature type="transmembrane region" description="Helical" evidence="5">
    <location>
        <begin position="53"/>
        <end position="70"/>
    </location>
</feature>
<proteinExistence type="predicted"/>
<comment type="subcellular location">
    <subcellularLocation>
        <location evidence="1">Membrane</location>
        <topology evidence="1">Multi-pass membrane protein</topology>
    </subcellularLocation>
</comment>
<dbReference type="RefSeq" id="WP_123217034.1">
    <property type="nucleotide sequence ID" value="NZ_RJTM01000108.1"/>
</dbReference>
<dbReference type="EMBL" id="RJTM01000108">
    <property type="protein sequence ID" value="RNL82918.1"/>
    <property type="molecule type" value="Genomic_DNA"/>
</dbReference>
<keyword evidence="4 5" id="KW-0472">Membrane</keyword>
<evidence type="ECO:0000256" key="5">
    <source>
        <dbReference type="SAM" id="Phobius"/>
    </source>
</evidence>
<dbReference type="Proteomes" id="UP000267469">
    <property type="component" value="Unassembled WGS sequence"/>
</dbReference>
<keyword evidence="3 5" id="KW-1133">Transmembrane helix</keyword>
<dbReference type="OrthoDB" id="9811373at2"/>
<dbReference type="Pfam" id="PF13564">
    <property type="entry name" value="DoxX_2"/>
    <property type="match status" value="1"/>
</dbReference>
<keyword evidence="7" id="KW-1185">Reference proteome</keyword>
<sequence>METPKKVSKKMFWTGKIISVLLVLFLLMDAVMKVVKATPSVEGTIALGYPESTVVPIGIILLLCTVLYIIPRTAVLGAILLTGYLGGATATHFRVEQPVYFAVIFGILVWLGVYLYDERLRTLIPFRKKDVTGENRPQKQEDH</sequence>